<dbReference type="AlphaFoldDB" id="A0A3D6BQR9"/>
<gene>
    <name evidence="1" type="ORF">DHV22_07965</name>
</gene>
<name>A0A3D6BQR9_9FLAO</name>
<accession>A0A3D6BQR9</accession>
<dbReference type="Proteomes" id="UP000263268">
    <property type="component" value="Unassembled WGS sequence"/>
</dbReference>
<dbReference type="EMBL" id="DPRK01000128">
    <property type="protein sequence ID" value="HCY81523.1"/>
    <property type="molecule type" value="Genomic_DNA"/>
</dbReference>
<sequence length="76" mass="8996">MAVREQTIRLHQAIKEDFDKLSSVKEYGVPKYTNQYILNRLAEKYFKSARTIENIVFGRVPDKYKDQEPTQISMNL</sequence>
<comment type="caution">
    <text evidence="1">The sequence shown here is derived from an EMBL/GenBank/DDBJ whole genome shotgun (WGS) entry which is preliminary data.</text>
</comment>
<evidence type="ECO:0000313" key="1">
    <source>
        <dbReference type="EMBL" id="HCY81523.1"/>
    </source>
</evidence>
<evidence type="ECO:0000313" key="2">
    <source>
        <dbReference type="Proteomes" id="UP000263268"/>
    </source>
</evidence>
<reference evidence="1 2" key="1">
    <citation type="journal article" date="2018" name="Nat. Biotechnol.">
        <title>A standardized bacterial taxonomy based on genome phylogeny substantially revises the tree of life.</title>
        <authorList>
            <person name="Parks D.H."/>
            <person name="Chuvochina M."/>
            <person name="Waite D.W."/>
            <person name="Rinke C."/>
            <person name="Skarshewski A."/>
            <person name="Chaumeil P.A."/>
            <person name="Hugenholtz P."/>
        </authorList>
    </citation>
    <scope>NUCLEOTIDE SEQUENCE [LARGE SCALE GENOMIC DNA]</scope>
    <source>
        <strain evidence="1">UBA10227</strain>
    </source>
</reference>
<organism evidence="1 2">
    <name type="scientific">Xanthomarina gelatinilytica</name>
    <dbReference type="NCBI Taxonomy" id="1137281"/>
    <lineage>
        <taxon>Bacteria</taxon>
        <taxon>Pseudomonadati</taxon>
        <taxon>Bacteroidota</taxon>
        <taxon>Flavobacteriia</taxon>
        <taxon>Flavobacteriales</taxon>
        <taxon>Flavobacteriaceae</taxon>
        <taxon>Xanthomarina</taxon>
    </lineage>
</organism>
<proteinExistence type="predicted"/>
<protein>
    <submittedName>
        <fullName evidence="1">Uncharacterized protein</fullName>
    </submittedName>
</protein>